<proteinExistence type="predicted"/>
<evidence type="ECO:0000313" key="2">
    <source>
        <dbReference type="Proteomes" id="UP001430953"/>
    </source>
</evidence>
<keyword evidence="2" id="KW-1185">Reference proteome</keyword>
<organism evidence="1 2">
    <name type="scientific">Cardiocondyla obscurior</name>
    <dbReference type="NCBI Taxonomy" id="286306"/>
    <lineage>
        <taxon>Eukaryota</taxon>
        <taxon>Metazoa</taxon>
        <taxon>Ecdysozoa</taxon>
        <taxon>Arthropoda</taxon>
        <taxon>Hexapoda</taxon>
        <taxon>Insecta</taxon>
        <taxon>Pterygota</taxon>
        <taxon>Neoptera</taxon>
        <taxon>Endopterygota</taxon>
        <taxon>Hymenoptera</taxon>
        <taxon>Apocrita</taxon>
        <taxon>Aculeata</taxon>
        <taxon>Formicoidea</taxon>
        <taxon>Formicidae</taxon>
        <taxon>Myrmicinae</taxon>
        <taxon>Cardiocondyla</taxon>
    </lineage>
</organism>
<comment type="caution">
    <text evidence="1">The sequence shown here is derived from an EMBL/GenBank/DDBJ whole genome shotgun (WGS) entry which is preliminary data.</text>
</comment>
<accession>A0AAW2EJ16</accession>
<dbReference type="AlphaFoldDB" id="A0AAW2EJ16"/>
<evidence type="ECO:0000313" key="1">
    <source>
        <dbReference type="EMBL" id="KAL0101622.1"/>
    </source>
</evidence>
<reference evidence="1 2" key="1">
    <citation type="submission" date="2023-03" db="EMBL/GenBank/DDBJ databases">
        <title>High recombination rates correlate with genetic variation in Cardiocondyla obscurior ants.</title>
        <authorList>
            <person name="Errbii M."/>
        </authorList>
    </citation>
    <scope>NUCLEOTIDE SEQUENCE [LARGE SCALE GENOMIC DNA]</scope>
    <source>
        <strain evidence="1">Alpha-2009</strain>
        <tissue evidence="1">Whole body</tissue>
    </source>
</reference>
<sequence length="226" mass="26162">MFAASRYGCVATRAYRCVDRVVGAYACARIHGASRPRMRRDNAHNRTCAPTIYKPYARCNRSYKQFNYREKEKRRRRTLKQADNSFALVLPEGGLCVPLAARAGSKADPRREVVHKERGEPSLSFPLLLRMKIGEENRGREIIARFLVLLLHRAPHREKAERHQNLRTPIQRYSGNVSRDPWVKPIIYRCDRDDKDVPSVAATNLKCHILSFNICLTERNCRRTIS</sequence>
<name>A0AAW2EJ16_9HYME</name>
<protein>
    <submittedName>
        <fullName evidence="1">Uncharacterized protein</fullName>
    </submittedName>
</protein>
<dbReference type="EMBL" id="JADYXP020000024">
    <property type="protein sequence ID" value="KAL0101622.1"/>
    <property type="molecule type" value="Genomic_DNA"/>
</dbReference>
<dbReference type="Proteomes" id="UP001430953">
    <property type="component" value="Unassembled WGS sequence"/>
</dbReference>
<gene>
    <name evidence="1" type="ORF">PUN28_019039</name>
</gene>